<evidence type="ECO:0000313" key="6">
    <source>
        <dbReference type="Proteomes" id="UP001227126"/>
    </source>
</evidence>
<reference evidence="5 6" key="1">
    <citation type="submission" date="2023-05" db="EMBL/GenBank/DDBJ databases">
        <title>Sedimentitalea sp. nov. JM2-8.</title>
        <authorList>
            <person name="Huang J."/>
        </authorList>
    </citation>
    <scope>NUCLEOTIDE SEQUENCE [LARGE SCALE GENOMIC DNA]</scope>
    <source>
        <strain evidence="5 6">JM2-8</strain>
    </source>
</reference>
<dbReference type="RefSeq" id="WP_284485785.1">
    <property type="nucleotide sequence ID" value="NZ_JASNJE010000013.1"/>
</dbReference>
<dbReference type="PANTHER" id="PTHR45831">
    <property type="entry name" value="LD24721P"/>
    <property type="match status" value="1"/>
</dbReference>
<dbReference type="SUPFAM" id="SSF48452">
    <property type="entry name" value="TPR-like"/>
    <property type="match status" value="1"/>
</dbReference>
<proteinExistence type="predicted"/>
<dbReference type="Proteomes" id="UP001227126">
    <property type="component" value="Unassembled WGS sequence"/>
</dbReference>
<dbReference type="Pfam" id="PF13432">
    <property type="entry name" value="TPR_16"/>
    <property type="match status" value="2"/>
</dbReference>
<gene>
    <name evidence="5" type="ORF">QO034_12065</name>
</gene>
<name>A0ABT7FFD8_9RHOB</name>
<feature type="chain" id="PRO_5046469685" evidence="4">
    <location>
        <begin position="28"/>
        <end position="189"/>
    </location>
</feature>
<sequence>MSVKQTLFQRIVAATCAIVMYSIPLSAQNGDLEDESALLSALASADAAQAKGLDRQLQRLWSKSGSASMDLLLERGRDALKSEDFAAAIDHLTALTDHAPEFAEGWNARASAYFHSELYGPALADLERALALNPNNYTAIFGLGTILETFGDNARAYDAYARAKAIHPHFEDVTKAMDRLRSEIEGQSL</sequence>
<keyword evidence="2 3" id="KW-0802">TPR repeat</keyword>
<evidence type="ECO:0000313" key="5">
    <source>
        <dbReference type="EMBL" id="MDK3073849.1"/>
    </source>
</evidence>
<dbReference type="InterPro" id="IPR019734">
    <property type="entry name" value="TPR_rpt"/>
</dbReference>
<dbReference type="PANTHER" id="PTHR45831:SF2">
    <property type="entry name" value="LD24721P"/>
    <property type="match status" value="1"/>
</dbReference>
<comment type="caution">
    <text evidence="5">The sequence shown here is derived from an EMBL/GenBank/DDBJ whole genome shotgun (WGS) entry which is preliminary data.</text>
</comment>
<dbReference type="InterPro" id="IPR011990">
    <property type="entry name" value="TPR-like_helical_dom_sf"/>
</dbReference>
<protein>
    <submittedName>
        <fullName evidence="5">Tetratricopeptide repeat protein</fullName>
    </submittedName>
</protein>
<dbReference type="SMART" id="SM00028">
    <property type="entry name" value="TPR"/>
    <property type="match status" value="3"/>
</dbReference>
<organism evidence="5 6">
    <name type="scientific">Sedimentitalea xiamensis</name>
    <dbReference type="NCBI Taxonomy" id="3050037"/>
    <lineage>
        <taxon>Bacteria</taxon>
        <taxon>Pseudomonadati</taxon>
        <taxon>Pseudomonadota</taxon>
        <taxon>Alphaproteobacteria</taxon>
        <taxon>Rhodobacterales</taxon>
        <taxon>Paracoccaceae</taxon>
        <taxon>Sedimentitalea</taxon>
    </lineage>
</organism>
<accession>A0ABT7FFD8</accession>
<dbReference type="PROSITE" id="PS50005">
    <property type="entry name" value="TPR"/>
    <property type="match status" value="1"/>
</dbReference>
<keyword evidence="6" id="KW-1185">Reference proteome</keyword>
<keyword evidence="1" id="KW-0677">Repeat</keyword>
<evidence type="ECO:0000256" key="3">
    <source>
        <dbReference type="PROSITE-ProRule" id="PRU00339"/>
    </source>
</evidence>
<feature type="signal peptide" evidence="4">
    <location>
        <begin position="1"/>
        <end position="27"/>
    </location>
</feature>
<evidence type="ECO:0000256" key="4">
    <source>
        <dbReference type="SAM" id="SignalP"/>
    </source>
</evidence>
<evidence type="ECO:0000256" key="1">
    <source>
        <dbReference type="ARBA" id="ARBA00022737"/>
    </source>
</evidence>
<dbReference type="InterPro" id="IPR047150">
    <property type="entry name" value="SGT"/>
</dbReference>
<dbReference type="Gene3D" id="1.25.40.10">
    <property type="entry name" value="Tetratricopeptide repeat domain"/>
    <property type="match status" value="1"/>
</dbReference>
<evidence type="ECO:0000256" key="2">
    <source>
        <dbReference type="ARBA" id="ARBA00022803"/>
    </source>
</evidence>
<dbReference type="EMBL" id="JASNJE010000013">
    <property type="protein sequence ID" value="MDK3073849.1"/>
    <property type="molecule type" value="Genomic_DNA"/>
</dbReference>
<feature type="repeat" description="TPR" evidence="3">
    <location>
        <begin position="103"/>
        <end position="136"/>
    </location>
</feature>
<keyword evidence="4" id="KW-0732">Signal</keyword>